<organism evidence="1 2">
    <name type="scientific">Treponema succinifaciens (strain ATCC 33096 / DSM 2489 / 6091)</name>
    <dbReference type="NCBI Taxonomy" id="869209"/>
    <lineage>
        <taxon>Bacteria</taxon>
        <taxon>Pseudomonadati</taxon>
        <taxon>Spirochaetota</taxon>
        <taxon>Spirochaetia</taxon>
        <taxon>Spirochaetales</taxon>
        <taxon>Treponemataceae</taxon>
        <taxon>Treponema</taxon>
    </lineage>
</organism>
<accession>F2NUE6</accession>
<proteinExistence type="predicted"/>
<reference evidence="1 2" key="1">
    <citation type="journal article" date="2011" name="Stand. Genomic Sci.">
        <title>Complete genome sequence of Treponema succinifaciens type strain (6091).</title>
        <authorList>
            <person name="Han C."/>
            <person name="Gronow S."/>
            <person name="Teshima H."/>
            <person name="Lapidus A."/>
            <person name="Nolan M."/>
            <person name="Lucas S."/>
            <person name="Hammon N."/>
            <person name="Deshpande S."/>
            <person name="Cheng J.F."/>
            <person name="Zeytun A."/>
            <person name="Tapia R."/>
            <person name="Goodwin L."/>
            <person name="Pitluck S."/>
            <person name="Liolios K."/>
            <person name="Pagani I."/>
            <person name="Ivanova N."/>
            <person name="Mavromatis K."/>
            <person name="Mikhailova N."/>
            <person name="Huntemann M."/>
            <person name="Pati A."/>
            <person name="Chen A."/>
            <person name="Palaniappan K."/>
            <person name="Land M."/>
            <person name="Hauser L."/>
            <person name="Brambilla E.M."/>
            <person name="Rohde M."/>
            <person name="Goker M."/>
            <person name="Woyke T."/>
            <person name="Bristow J."/>
            <person name="Eisen J.A."/>
            <person name="Markowitz V."/>
            <person name="Hugenholtz P."/>
            <person name="Kyrpides N.C."/>
            <person name="Klenk H.P."/>
            <person name="Detter J.C."/>
        </authorList>
    </citation>
    <scope>NUCLEOTIDE SEQUENCE [LARGE SCALE GENOMIC DNA]</scope>
    <source>
        <strain evidence="2">ATCC 33096 / DSM 2489 / 6091</strain>
    </source>
</reference>
<keyword evidence="2" id="KW-1185">Reference proteome</keyword>
<dbReference type="GeneID" id="302997505"/>
<evidence type="ECO:0000313" key="2">
    <source>
        <dbReference type="Proteomes" id="UP000006852"/>
    </source>
</evidence>
<evidence type="ECO:0000313" key="1">
    <source>
        <dbReference type="EMBL" id="AEB13239.1"/>
    </source>
</evidence>
<dbReference type="KEGG" id="tsu:Tresu_0280"/>
<dbReference type="EMBL" id="CP002631">
    <property type="protein sequence ID" value="AEB13239.1"/>
    <property type="molecule type" value="Genomic_DNA"/>
</dbReference>
<dbReference type="RefSeq" id="WP_013700550.1">
    <property type="nucleotide sequence ID" value="NC_015385.1"/>
</dbReference>
<gene>
    <name evidence="1" type="ordered locus">Tresu_0280</name>
</gene>
<name>F2NUE6_TRES6</name>
<sequence>MSDIKVKDEIVVNKTGVWYFAAEILKKYGIKNTGGNQYVVMCWLKNNNGLVIKNDFIQRNSKVKVPFSKIDVLQIFCKKLRLNKNASEYFDLMECDHEVDGAIEVAKYIVEEIKTNGIIP</sequence>
<dbReference type="HOGENOM" id="CLU_2048694_0_0_12"/>
<dbReference type="AlphaFoldDB" id="F2NUE6"/>
<protein>
    <submittedName>
        <fullName evidence="1">Uncharacterized protein</fullName>
    </submittedName>
</protein>
<reference evidence="2" key="2">
    <citation type="submission" date="2011-04" db="EMBL/GenBank/DDBJ databases">
        <title>The complete genome of chromosome of Treponema succinifaciens DSM 2489.</title>
        <authorList>
            <person name="Lucas S."/>
            <person name="Copeland A."/>
            <person name="Lapidus A."/>
            <person name="Bruce D."/>
            <person name="Goodwin L."/>
            <person name="Pitluck S."/>
            <person name="Peters L."/>
            <person name="Kyrpides N."/>
            <person name="Mavromatis K."/>
            <person name="Ivanova N."/>
            <person name="Ovchinnikova G."/>
            <person name="Teshima H."/>
            <person name="Detter J.C."/>
            <person name="Tapia R."/>
            <person name="Han C."/>
            <person name="Land M."/>
            <person name="Hauser L."/>
            <person name="Markowitz V."/>
            <person name="Cheng J.-F."/>
            <person name="Hugenholtz P."/>
            <person name="Woyke T."/>
            <person name="Wu D."/>
            <person name="Gronow S."/>
            <person name="Wellnitz S."/>
            <person name="Brambilla E."/>
            <person name="Klenk H.-P."/>
            <person name="Eisen J.A."/>
        </authorList>
    </citation>
    <scope>NUCLEOTIDE SEQUENCE [LARGE SCALE GENOMIC DNA]</scope>
    <source>
        <strain evidence="2">ATCC 33096 / DSM 2489 / 6091</strain>
    </source>
</reference>
<dbReference type="Proteomes" id="UP000006852">
    <property type="component" value="Chromosome"/>
</dbReference>
<dbReference type="STRING" id="869209.Tresu_0280"/>